<dbReference type="EMBL" id="BMHI01000001">
    <property type="protein sequence ID" value="GGB15077.1"/>
    <property type="molecule type" value="Genomic_DNA"/>
</dbReference>
<protein>
    <recommendedName>
        <fullName evidence="6">O-antigen ligase-related domain-containing protein</fullName>
    </recommendedName>
</protein>
<keyword evidence="8" id="KW-1185">Reference proteome</keyword>
<name>A0A916WNP3_9MICO</name>
<feature type="transmembrane region" description="Helical" evidence="5">
    <location>
        <begin position="153"/>
        <end position="172"/>
    </location>
</feature>
<dbReference type="GO" id="GO:0016020">
    <property type="term" value="C:membrane"/>
    <property type="evidence" value="ECO:0007669"/>
    <property type="project" value="UniProtKB-SubCell"/>
</dbReference>
<feature type="transmembrane region" description="Helical" evidence="5">
    <location>
        <begin position="27"/>
        <end position="43"/>
    </location>
</feature>
<evidence type="ECO:0000256" key="4">
    <source>
        <dbReference type="ARBA" id="ARBA00023136"/>
    </source>
</evidence>
<evidence type="ECO:0000313" key="7">
    <source>
        <dbReference type="EMBL" id="GGB15077.1"/>
    </source>
</evidence>
<feature type="transmembrane region" description="Helical" evidence="5">
    <location>
        <begin position="84"/>
        <end position="101"/>
    </location>
</feature>
<evidence type="ECO:0000256" key="2">
    <source>
        <dbReference type="ARBA" id="ARBA00022692"/>
    </source>
</evidence>
<evidence type="ECO:0000313" key="8">
    <source>
        <dbReference type="Proteomes" id="UP000636793"/>
    </source>
</evidence>
<dbReference type="Pfam" id="PF04932">
    <property type="entry name" value="Wzy_C"/>
    <property type="match status" value="1"/>
</dbReference>
<dbReference type="Proteomes" id="UP000636793">
    <property type="component" value="Unassembled WGS sequence"/>
</dbReference>
<dbReference type="PANTHER" id="PTHR37422:SF13">
    <property type="entry name" value="LIPOPOLYSACCHARIDE BIOSYNTHESIS PROTEIN PA4999-RELATED"/>
    <property type="match status" value="1"/>
</dbReference>
<gene>
    <name evidence="7" type="ORF">GCM10011492_00930</name>
</gene>
<keyword evidence="2 5" id="KW-0812">Transmembrane</keyword>
<feature type="domain" description="O-antigen ligase-related" evidence="6">
    <location>
        <begin position="114"/>
        <end position="252"/>
    </location>
</feature>
<reference evidence="7" key="2">
    <citation type="submission" date="2020-09" db="EMBL/GenBank/DDBJ databases">
        <authorList>
            <person name="Sun Q."/>
            <person name="Zhou Y."/>
        </authorList>
    </citation>
    <scope>NUCLEOTIDE SEQUENCE</scope>
    <source>
        <strain evidence="7">CGMCC 1.15085</strain>
    </source>
</reference>
<keyword evidence="3 5" id="KW-1133">Transmembrane helix</keyword>
<dbReference type="AlphaFoldDB" id="A0A916WNP3"/>
<evidence type="ECO:0000259" key="6">
    <source>
        <dbReference type="Pfam" id="PF04932"/>
    </source>
</evidence>
<sequence>MWLFAFAILVLMPMVSRLNWDPRPIILRTWLVLGTLTSFYALIERLLGRNVLFSTIYSAAADPAGTAVQHWSDYRAQASFGHPIYAGMFFAATAVLAYLSFFESNRDRRFLILGLLSSAALICTGTRGAIIGLVAGVAIGLLPKLKRQSGTRIALSLLGLVGTFIAVVSTGGGEKIWQGVTGRFTSQEAAVSAGGRQSVIDLSLKIAEEHSWMGAGVGTSRSVFRHAGSTIPVESGPLQVLVSEGIPGLLLMTLGLLTVGYALWRSGHGIELGLLVTSVICLSGFNGFEDVPTTMTWLGLALLAARSAASGGGGLTPRSTPASPTDVAAQAMKVVGAHGH</sequence>
<dbReference type="RefSeq" id="WP_189428351.1">
    <property type="nucleotide sequence ID" value="NZ_BMZJ01000012.1"/>
</dbReference>
<keyword evidence="4 5" id="KW-0472">Membrane</keyword>
<organism evidence="7 8">
    <name type="scientific">Flexivirga endophytica</name>
    <dbReference type="NCBI Taxonomy" id="1849103"/>
    <lineage>
        <taxon>Bacteria</taxon>
        <taxon>Bacillati</taxon>
        <taxon>Actinomycetota</taxon>
        <taxon>Actinomycetes</taxon>
        <taxon>Micrococcales</taxon>
        <taxon>Dermacoccaceae</taxon>
        <taxon>Flexivirga</taxon>
    </lineage>
</organism>
<evidence type="ECO:0000256" key="5">
    <source>
        <dbReference type="SAM" id="Phobius"/>
    </source>
</evidence>
<comment type="subcellular location">
    <subcellularLocation>
        <location evidence="1">Membrane</location>
        <topology evidence="1">Multi-pass membrane protein</topology>
    </subcellularLocation>
</comment>
<evidence type="ECO:0000256" key="1">
    <source>
        <dbReference type="ARBA" id="ARBA00004141"/>
    </source>
</evidence>
<evidence type="ECO:0000256" key="3">
    <source>
        <dbReference type="ARBA" id="ARBA00022989"/>
    </source>
</evidence>
<accession>A0A916WNP3</accession>
<dbReference type="InterPro" id="IPR051533">
    <property type="entry name" value="WaaL-like"/>
</dbReference>
<reference evidence="7" key="1">
    <citation type="journal article" date="2014" name="Int. J. Syst. Evol. Microbiol.">
        <title>Complete genome sequence of Corynebacterium casei LMG S-19264T (=DSM 44701T), isolated from a smear-ripened cheese.</title>
        <authorList>
            <consortium name="US DOE Joint Genome Institute (JGI-PGF)"/>
            <person name="Walter F."/>
            <person name="Albersmeier A."/>
            <person name="Kalinowski J."/>
            <person name="Ruckert C."/>
        </authorList>
    </citation>
    <scope>NUCLEOTIDE SEQUENCE</scope>
    <source>
        <strain evidence="7">CGMCC 1.15085</strain>
    </source>
</reference>
<comment type="caution">
    <text evidence="7">The sequence shown here is derived from an EMBL/GenBank/DDBJ whole genome shotgun (WGS) entry which is preliminary data.</text>
</comment>
<feature type="transmembrane region" description="Helical" evidence="5">
    <location>
        <begin position="113"/>
        <end position="141"/>
    </location>
</feature>
<dbReference type="InterPro" id="IPR007016">
    <property type="entry name" value="O-antigen_ligase-rel_domated"/>
</dbReference>
<proteinExistence type="predicted"/>
<dbReference type="PANTHER" id="PTHR37422">
    <property type="entry name" value="TEICHURONIC ACID BIOSYNTHESIS PROTEIN TUAE"/>
    <property type="match status" value="1"/>
</dbReference>